<name>A0ABN8YIU3_RANTA</name>
<dbReference type="Proteomes" id="UP001176941">
    <property type="component" value="Chromosome 2"/>
</dbReference>
<sequence>MGSPPRENLEDRIELGVPRCHRTACDLLSVAAAGVGLLGNGPLCEQWASEQGPCALSWLSSVCCAVLSVSKETCYFWGFQFYFREFPETLPGLVEMASPPGPFYRQGVIEAPGGQRSEQQREPPTRGVWAGGRDLLASSQRFCVSHWLPAL</sequence>
<evidence type="ECO:0000313" key="2">
    <source>
        <dbReference type="Proteomes" id="UP001176941"/>
    </source>
</evidence>
<accession>A0ABN8YIU3</accession>
<dbReference type="EMBL" id="OX459938">
    <property type="protein sequence ID" value="CAI9160521.1"/>
    <property type="molecule type" value="Genomic_DNA"/>
</dbReference>
<evidence type="ECO:0000313" key="1">
    <source>
        <dbReference type="EMBL" id="CAI9160521.1"/>
    </source>
</evidence>
<protein>
    <submittedName>
        <fullName evidence="1">Uncharacterized protein</fullName>
    </submittedName>
</protein>
<keyword evidence="2" id="KW-1185">Reference proteome</keyword>
<proteinExistence type="predicted"/>
<gene>
    <name evidence="1" type="ORF">MRATA1EN1_LOCUS9483</name>
</gene>
<organism evidence="1 2">
    <name type="scientific">Rangifer tarandus platyrhynchus</name>
    <name type="common">Svalbard reindeer</name>
    <dbReference type="NCBI Taxonomy" id="3082113"/>
    <lineage>
        <taxon>Eukaryota</taxon>
        <taxon>Metazoa</taxon>
        <taxon>Chordata</taxon>
        <taxon>Craniata</taxon>
        <taxon>Vertebrata</taxon>
        <taxon>Euteleostomi</taxon>
        <taxon>Mammalia</taxon>
        <taxon>Eutheria</taxon>
        <taxon>Laurasiatheria</taxon>
        <taxon>Artiodactyla</taxon>
        <taxon>Ruminantia</taxon>
        <taxon>Pecora</taxon>
        <taxon>Cervidae</taxon>
        <taxon>Odocoileinae</taxon>
        <taxon>Rangifer</taxon>
    </lineage>
</organism>
<reference evidence="1" key="1">
    <citation type="submission" date="2023-04" db="EMBL/GenBank/DDBJ databases">
        <authorList>
            <consortium name="ELIXIR-Norway"/>
        </authorList>
    </citation>
    <scope>NUCLEOTIDE SEQUENCE [LARGE SCALE GENOMIC DNA]</scope>
</reference>